<dbReference type="OrthoDB" id="20828at2759"/>
<keyword evidence="7" id="KW-1133">Transmembrane helix</keyword>
<name>A0A2P5XL01_GOSBA</name>
<feature type="compositionally biased region" description="Polar residues" evidence="6">
    <location>
        <begin position="857"/>
        <end position="868"/>
    </location>
</feature>
<proteinExistence type="inferred from homology"/>
<dbReference type="PANTHER" id="PTHR46567:SF1">
    <property type="entry name" value="MEDIATOR OF RNA POLYMERASE II TRANSCRIPTION SUBUNIT 12"/>
    <property type="match status" value="1"/>
</dbReference>
<evidence type="ECO:0000256" key="3">
    <source>
        <dbReference type="ARBA" id="ARBA00023015"/>
    </source>
</evidence>
<feature type="domain" description="Mediator complex subunit Med12" evidence="8">
    <location>
        <begin position="157"/>
        <end position="219"/>
    </location>
</feature>
<dbReference type="GO" id="GO:0016592">
    <property type="term" value="C:mediator complex"/>
    <property type="evidence" value="ECO:0007669"/>
    <property type="project" value="InterPro"/>
</dbReference>
<evidence type="ECO:0000256" key="2">
    <source>
        <dbReference type="ARBA" id="ARBA00010289"/>
    </source>
</evidence>
<feature type="region of interest" description="Disordered" evidence="6">
    <location>
        <begin position="1"/>
        <end position="45"/>
    </location>
</feature>
<evidence type="ECO:0000256" key="1">
    <source>
        <dbReference type="ARBA" id="ARBA00004123"/>
    </source>
</evidence>
<comment type="similarity">
    <text evidence="2">Belongs to the Mediator complex subunit 12 family.</text>
</comment>
<dbReference type="SMART" id="SM01281">
    <property type="entry name" value="Med12"/>
    <property type="match status" value="1"/>
</dbReference>
<protein>
    <recommendedName>
        <fullName evidence="8">Mediator complex subunit Med12 domain-containing protein</fullName>
    </recommendedName>
</protein>
<sequence>MQRYHAPSCTSAVNNSAIGGASVRDTPRADSSSLPPNFSLNSRRQSQLAPYKLKCDKEHLNSRLGPPDFHPQTQNCPEETLTRENVQHGYKDTIDGLEDSKEISLTQVQAFTKPVVLKCRDAIRKCLRAINESRAQKRKAGQAYGVPLSGSLLSKPGVFPEQRPCNEDFRKKWIEGLSLQHKPLCSLADQVPQGYKKRPLIEVLIRNNVPLLKATWFIKVTYLNQVRPGSAISSGAPDKTQLSRTELWTKDVIDYLQYLLDEFFSRNNSHSTQHGRDRLPQMHYAGSLQHRSDLAPAIIDGEEPSLHFKWWYVVRLLQWHHAERLVLPSLIIDWVLNQLQEKDLLEILQLLLPIIYGVLETITLCQTYVRNLVGVAIRFIREPSPGGSDLVDNSRRAYTISALVEMLRYLIQATPDTFVALDCFPLPTCVLSHTPSDGGFLSKPSDDAAKKNYSADAYAVRGKGFDSQYHSLSFNHVVSTVEKRADNLAKGATAGYPSQSVAKAVQTLDKALLQGDVIDAYKHIFNDLYDGAVGEGWVAEVSPCLRSSLKWLQTVNLSLICSVFFLCEWATCDYRDFRTAPPSDVKFTGSKDFSQIYLAIQLLKLKMKELQKKLKKERASRKNTSQQNSYSSKDLLGDTHEAKSNGKCLNGRRRNFSDIFDSPGPLHDIIVCWIDQHEGHKGEGSKRLQLFMLELIRSGIFYPQAYVRQLIVSGIIDTNGPMADLNRRKRHQRILKQLPGQFMVNALEEARIAEGSELLEAINVYSNERRLVLQELFFDSYNNTNNSHALAKKLNCHSTSGRDVDSQVSCDKRRTVQASKTFRREVDLEELKASISVLLQFPSSSFCSADSGVDESQGSIKRSIGSTHSKMDSVEGTPGCEDCKRVKRQKLSEDKSSCLQVSSPIPSDDEDTWWVRKGPKNLEGSKVDPLLKSTKQASRGRQKPVRKTQSLAQLAAARIEDSQGASTSHVCDNKISCPHHRTEVENLKPVDGIRTTHHADIISIGRGLKQLRFVEKRVVTIWLLSVVRQLVEESEKSFPKASQYGRPFVAADEKSPLRWKLGEDELSAILYLLDVSCDSASAVKFLLWLLPKAISNPSPAIHSGRNILMVPRNVENYACEVGEAYLLSSLRRYENILIAADLVPEALSATMRRVAAFMATNGRITGSGALVFACYLLRRYGSIASVIEWEKNFKGTCDKRLLSELESGRTEGEFGFPHGVPAGTEDPDDYCRQRINVGRLSRVGANMRDMVQRHIDDVLHYILGKERKHFAANAPKSPATEKGDDDYQVAQQIIMGLMDCFRQTGGAFQEGDPGLVSSAVSAIVSNVGPTLAKIPDFTSGSTYSNYQPPMNSLNFAKRILHIHLICLCLLKEALGERKSQAFEIALATEAFSALAVAFAPAKSSRGQLLSPDSLDSHTNISNDNSHSSAKATLGRTTKMAAVSALVIGAIIHGVISLERMVSVLRLKEGLDVVQFVRSTKTSSNGNARSVGAFKVDNSVEVYVHLFRLFVGNCRTVCDGLVLELLGEQSVLALSRMQRLLPINLVFPPAYAIFAFMIWKPFILNSNTARSEDIHQLYQSLTVAIGDAIKHRTFSRSADTTDAEFAAMLELNGLDMHLKSMVFVPLRARLFLNAIIDCKMPNSAFTQDDGNRVSGHSESKALRAETSKLLDKLVCALDTLQPAKFHWQWVELRLLLNEQALIDKIENHDMSIVDAIRSSSPSSERASPSESEKVFIEIILTRLLVRPDAAPLFSEVVHLFGRSLEDSMLMQAKWFLGGLDVLLGRKTVRQRLSNIAENKNLSTKSQFWKPWGWSYSGVDPVTNSGEKRKSEVTSLEEGEVIEEGMESKGCVKGSTQVDIEGSGINQQHVTEKAFIELVIPCIDQSSADSHNTFASDLIKQFNTIEQQINSVTRGVSKQTGTASSGIEGPTNKINNRKGIRGGSPGLAKRTPAPVESAPPPSPAALRASMSLRLQFIVRLLPIHMCRWLRRFIVGLFREPSARSMRNMLASVILRLLGSRVVHEDVDLSSNLAQLKRDMELMPIVASTEMSGDSLFDRLLLVLHGLLSSCKPSWLKSKDAKDFSGFDREAVEGLQNELDSMQLPEMIRWRIQAAMPILFPSFHNTVSCQPPSVPIGALSLLQPSICVPGSYTGTINPPSVPIGALSLLQPSICVPGSYTGTINPPQRQVASARNANNMPGKSKSVLSQENDMEIDPWTLLEDGAGSGPSSSSTAAIGGSDNANLRASSWLKGASPAKPPSVPIGALSLLQPSICVPGSYTGTINPPQRQVASARNANNMPGKSKSVLSQENDMEIDPWTLLEYGAGSGPSSSSTAAIGGSDNANLRASSWLKGAVRVRRTDPSYIGAVDDDS</sequence>
<feature type="region of interest" description="Disordered" evidence="6">
    <location>
        <begin position="1911"/>
        <end position="1960"/>
    </location>
</feature>
<dbReference type="Proteomes" id="UP000239757">
    <property type="component" value="Unassembled WGS sequence"/>
</dbReference>
<evidence type="ECO:0000259" key="8">
    <source>
        <dbReference type="SMART" id="SM01281"/>
    </source>
</evidence>
<evidence type="ECO:0000256" key="7">
    <source>
        <dbReference type="SAM" id="Phobius"/>
    </source>
</evidence>
<evidence type="ECO:0000256" key="6">
    <source>
        <dbReference type="SAM" id="MobiDB-lite"/>
    </source>
</evidence>
<keyword evidence="3" id="KW-0805">Transcription regulation</keyword>
<feature type="compositionally biased region" description="Polar residues" evidence="6">
    <location>
        <begin position="1911"/>
        <end position="1923"/>
    </location>
</feature>
<keyword evidence="4" id="KW-0804">Transcription</keyword>
<reference evidence="9 10" key="1">
    <citation type="submission" date="2015-01" db="EMBL/GenBank/DDBJ databases">
        <title>Genome of allotetraploid Gossypium barbadense reveals genomic plasticity and fiber elongation in cotton evolution.</title>
        <authorList>
            <person name="Chen X."/>
            <person name="Liu X."/>
            <person name="Zhao B."/>
            <person name="Zheng H."/>
            <person name="Hu Y."/>
            <person name="Lu G."/>
            <person name="Yang C."/>
            <person name="Chen J."/>
            <person name="Shan C."/>
            <person name="Zhang L."/>
            <person name="Zhou Y."/>
            <person name="Wang L."/>
            <person name="Guo W."/>
            <person name="Bai Y."/>
            <person name="Ruan J."/>
            <person name="Shangguan X."/>
            <person name="Mao Y."/>
            <person name="Jiang J."/>
            <person name="Zhu Y."/>
            <person name="Lei J."/>
            <person name="Kang H."/>
            <person name="Chen S."/>
            <person name="He X."/>
            <person name="Wang R."/>
            <person name="Wang Y."/>
            <person name="Chen J."/>
            <person name="Wang L."/>
            <person name="Yu S."/>
            <person name="Wang B."/>
            <person name="Wei J."/>
            <person name="Song S."/>
            <person name="Lu X."/>
            <person name="Gao Z."/>
            <person name="Gu W."/>
            <person name="Deng X."/>
            <person name="Ma D."/>
            <person name="Wang S."/>
            <person name="Liang W."/>
            <person name="Fang L."/>
            <person name="Cai C."/>
            <person name="Zhu X."/>
            <person name="Zhou B."/>
            <person name="Zhang Y."/>
            <person name="Chen Z."/>
            <person name="Xu S."/>
            <person name="Zhu R."/>
            <person name="Wang S."/>
            <person name="Zhang T."/>
            <person name="Zhao G."/>
        </authorList>
    </citation>
    <scope>NUCLEOTIDE SEQUENCE [LARGE SCALE GENOMIC DNA]</scope>
    <source>
        <strain evidence="10">cv. Xinhai21</strain>
        <tissue evidence="9">Leaf</tissue>
    </source>
</reference>
<accession>A0A2P5XL01</accession>
<dbReference type="EMBL" id="KZ664660">
    <property type="protein sequence ID" value="PPS04016.1"/>
    <property type="molecule type" value="Genomic_DNA"/>
</dbReference>
<dbReference type="GO" id="GO:0003712">
    <property type="term" value="F:transcription coregulator activity"/>
    <property type="evidence" value="ECO:0007669"/>
    <property type="project" value="InterPro"/>
</dbReference>
<dbReference type="GO" id="GO:0006357">
    <property type="term" value="P:regulation of transcription by RNA polymerase II"/>
    <property type="evidence" value="ECO:0007669"/>
    <property type="project" value="InterPro"/>
</dbReference>
<organism evidence="9 10">
    <name type="scientific">Gossypium barbadense</name>
    <name type="common">Sea Island cotton</name>
    <name type="synonym">Hibiscus barbadensis</name>
    <dbReference type="NCBI Taxonomy" id="3634"/>
    <lineage>
        <taxon>Eukaryota</taxon>
        <taxon>Viridiplantae</taxon>
        <taxon>Streptophyta</taxon>
        <taxon>Embryophyta</taxon>
        <taxon>Tracheophyta</taxon>
        <taxon>Spermatophyta</taxon>
        <taxon>Magnoliopsida</taxon>
        <taxon>eudicotyledons</taxon>
        <taxon>Gunneridae</taxon>
        <taxon>Pentapetalae</taxon>
        <taxon>rosids</taxon>
        <taxon>malvids</taxon>
        <taxon>Malvales</taxon>
        <taxon>Malvaceae</taxon>
        <taxon>Malvoideae</taxon>
        <taxon>Gossypium</taxon>
    </lineage>
</organism>
<evidence type="ECO:0000256" key="5">
    <source>
        <dbReference type="ARBA" id="ARBA00023242"/>
    </source>
</evidence>
<feature type="compositionally biased region" description="Polar residues" evidence="6">
    <location>
        <begin position="622"/>
        <end position="632"/>
    </location>
</feature>
<feature type="region of interest" description="Disordered" evidence="6">
    <location>
        <begin position="616"/>
        <end position="638"/>
    </location>
</feature>
<keyword evidence="7" id="KW-0812">Transmembrane</keyword>
<keyword evidence="5" id="KW-0539">Nucleus</keyword>
<keyword evidence="7" id="KW-0472">Membrane</keyword>
<feature type="compositionally biased region" description="Low complexity" evidence="6">
    <location>
        <begin position="31"/>
        <end position="42"/>
    </location>
</feature>
<feature type="region of interest" description="Disordered" evidence="6">
    <location>
        <begin position="857"/>
        <end position="878"/>
    </location>
</feature>
<dbReference type="InterPro" id="IPR019035">
    <property type="entry name" value="Mediator_Med12"/>
</dbReference>
<feature type="transmembrane region" description="Helical" evidence="7">
    <location>
        <begin position="1439"/>
        <end position="1457"/>
    </location>
</feature>
<gene>
    <name evidence="9" type="ORF">GOBAR_AA16632</name>
</gene>
<evidence type="ECO:0000256" key="4">
    <source>
        <dbReference type="ARBA" id="ARBA00023163"/>
    </source>
</evidence>
<feature type="compositionally biased region" description="Polar residues" evidence="6">
    <location>
        <begin position="8"/>
        <end position="17"/>
    </location>
</feature>
<feature type="transmembrane region" description="Helical" evidence="7">
    <location>
        <begin position="1539"/>
        <end position="1558"/>
    </location>
</feature>
<comment type="subcellular location">
    <subcellularLocation>
        <location evidence="1">Nucleus</location>
    </subcellularLocation>
</comment>
<dbReference type="Pfam" id="PF09497">
    <property type="entry name" value="Med12"/>
    <property type="match status" value="1"/>
</dbReference>
<dbReference type="PANTHER" id="PTHR46567">
    <property type="entry name" value="MEDIATOR OF RNA POLYMERASE II TRANSCRIPTION SUBUNIT 12"/>
    <property type="match status" value="1"/>
</dbReference>
<feature type="region of interest" description="Disordered" evidence="6">
    <location>
        <begin position="895"/>
        <end position="919"/>
    </location>
</feature>
<evidence type="ECO:0000313" key="10">
    <source>
        <dbReference type="Proteomes" id="UP000239757"/>
    </source>
</evidence>
<evidence type="ECO:0000313" key="9">
    <source>
        <dbReference type="EMBL" id="PPS04016.1"/>
    </source>
</evidence>